<evidence type="ECO:0000313" key="3">
    <source>
        <dbReference type="Proteomes" id="UP000011083"/>
    </source>
</evidence>
<dbReference type="OrthoDB" id="5572587at2759"/>
<dbReference type="InterPro" id="IPR008936">
    <property type="entry name" value="Rho_GTPase_activation_prot"/>
</dbReference>
<accession>L8HCI7</accession>
<dbReference type="AlphaFoldDB" id="L8HCI7"/>
<reference evidence="2 3" key="1">
    <citation type="journal article" date="2013" name="Genome Biol.">
        <title>Genome of Acanthamoeba castellanii highlights extensive lateral gene transfer and early evolution of tyrosine kinase signaling.</title>
        <authorList>
            <person name="Clarke M."/>
            <person name="Lohan A.J."/>
            <person name="Liu B."/>
            <person name="Lagkouvardos I."/>
            <person name="Roy S."/>
            <person name="Zafar N."/>
            <person name="Bertelli C."/>
            <person name="Schilde C."/>
            <person name="Kianianmomeni A."/>
            <person name="Burglin T.R."/>
            <person name="Frech C."/>
            <person name="Turcotte B."/>
            <person name="Kopec K.O."/>
            <person name="Synnott J.M."/>
            <person name="Choo C."/>
            <person name="Paponov I."/>
            <person name="Finkler A."/>
            <person name="Soon Heng Tan C."/>
            <person name="Hutchins A.P."/>
            <person name="Weinmeier T."/>
            <person name="Rattei T."/>
            <person name="Chu J.S."/>
            <person name="Gimenez G."/>
            <person name="Irimia M."/>
            <person name="Rigden D.J."/>
            <person name="Fitzpatrick D.A."/>
            <person name="Lorenzo-Morales J."/>
            <person name="Bateman A."/>
            <person name="Chiu C.H."/>
            <person name="Tang P."/>
            <person name="Hegemann P."/>
            <person name="Fromm H."/>
            <person name="Raoult D."/>
            <person name="Greub G."/>
            <person name="Miranda-Saavedra D."/>
            <person name="Chen N."/>
            <person name="Nash P."/>
            <person name="Ginger M.L."/>
            <person name="Horn M."/>
            <person name="Schaap P."/>
            <person name="Caler L."/>
            <person name="Loftus B."/>
        </authorList>
    </citation>
    <scope>NUCLEOTIDE SEQUENCE [LARGE SCALE GENOMIC DNA]</scope>
    <source>
        <strain evidence="2 3">Neff</strain>
    </source>
</reference>
<dbReference type="SUPFAM" id="SSF48350">
    <property type="entry name" value="GTPase activation domain, GAP"/>
    <property type="match status" value="1"/>
</dbReference>
<feature type="domain" description="Ras-GAP" evidence="1">
    <location>
        <begin position="150"/>
        <end position="181"/>
    </location>
</feature>
<dbReference type="EMBL" id="KB007868">
    <property type="protein sequence ID" value="ELR22952.1"/>
    <property type="molecule type" value="Genomic_DNA"/>
</dbReference>
<proteinExistence type="predicted"/>
<evidence type="ECO:0000259" key="1">
    <source>
        <dbReference type="PROSITE" id="PS50018"/>
    </source>
</evidence>
<dbReference type="VEuPathDB" id="AmoebaDB:ACA1_036450"/>
<name>L8HCI7_ACACF</name>
<gene>
    <name evidence="2" type="ORF">ACA1_036450</name>
</gene>
<organism evidence="2 3">
    <name type="scientific">Acanthamoeba castellanii (strain ATCC 30010 / Neff)</name>
    <dbReference type="NCBI Taxonomy" id="1257118"/>
    <lineage>
        <taxon>Eukaryota</taxon>
        <taxon>Amoebozoa</taxon>
        <taxon>Discosea</taxon>
        <taxon>Longamoebia</taxon>
        <taxon>Centramoebida</taxon>
        <taxon>Acanthamoebidae</taxon>
        <taxon>Acanthamoeba</taxon>
    </lineage>
</organism>
<dbReference type="PROSITE" id="PS50018">
    <property type="entry name" value="RAS_GTPASE_ACTIV_2"/>
    <property type="match status" value="1"/>
</dbReference>
<dbReference type="Gene3D" id="1.10.506.10">
    <property type="entry name" value="GTPase Activation - p120gap, domain 1"/>
    <property type="match status" value="2"/>
</dbReference>
<keyword evidence="3" id="KW-1185">Reference proteome</keyword>
<sequence>MESERSAFLGSLDDLLRSLAHKPRLSSGSNEEATAMRQEEDTPSANMCAVLVLLHRPIFIVGHIWNTSIGELVSRTVDHESQPKESVFTRSLHGLNLRVPDDFADMSLERRYERSLFSSIDNIKAAQAYAASGIGGLSNAGKGIKSAGVIFRGNTLATKCVDAFMKLIGSSYLHRVLKEHIAACGGLYVGGVDSQACNPVATNLSGKAILIRRDGCDDVSVKVLNAQNADMSYPF</sequence>
<dbReference type="GeneID" id="14923919"/>
<dbReference type="RefSeq" id="XP_004352091.1">
    <property type="nucleotide sequence ID" value="XM_004352039.1"/>
</dbReference>
<evidence type="ECO:0000313" key="2">
    <source>
        <dbReference type="EMBL" id="ELR22952.1"/>
    </source>
</evidence>
<dbReference type="KEGG" id="acan:ACA1_036450"/>
<dbReference type="InterPro" id="IPR001936">
    <property type="entry name" value="RasGAP_dom"/>
</dbReference>
<protein>
    <recommendedName>
        <fullName evidence="1">Ras-GAP domain-containing protein</fullName>
    </recommendedName>
</protein>
<dbReference type="Proteomes" id="UP000011083">
    <property type="component" value="Unassembled WGS sequence"/>
</dbReference>